<dbReference type="AlphaFoldDB" id="A0A916UZF6"/>
<comment type="caution">
    <text evidence="4">The sequence shown here is derived from an EMBL/GenBank/DDBJ whole genome shotgun (WGS) entry which is preliminary data.</text>
</comment>
<gene>
    <name evidence="4" type="ORF">GCM10011396_48570</name>
</gene>
<keyword evidence="5" id="KW-1185">Reference proteome</keyword>
<dbReference type="Pfam" id="PF12118">
    <property type="entry name" value="SprA-related"/>
    <property type="match status" value="1"/>
</dbReference>
<protein>
    <recommendedName>
        <fullName evidence="6">SprA-related family protein</fullName>
    </recommendedName>
</protein>
<evidence type="ECO:0000313" key="5">
    <source>
        <dbReference type="Proteomes" id="UP000637423"/>
    </source>
</evidence>
<sequence>MYVMSLTLVPAATNTSAAPAASSVVAGQLATGTAAAAQQANKTADSAKAGSGSDSSAKVKSAGGTVKLSDEAQAQLRKLQARDTQVRNHEQAHLAAAGGLATSGASYTYEKGPDGVSYAIGGEVHIDVSPGRTPQDTIARAQIIQAAALAPADPSGPDLAVAAQARQMEQQAQVELQQQQAQKQQTKLAGVYASISNTGQASTSSPAKVDSYA</sequence>
<dbReference type="InterPro" id="IPR021973">
    <property type="entry name" value="SprA-related"/>
</dbReference>
<proteinExistence type="predicted"/>
<keyword evidence="1" id="KW-0175">Coiled coil</keyword>
<reference evidence="4" key="2">
    <citation type="submission" date="2020-09" db="EMBL/GenBank/DDBJ databases">
        <authorList>
            <person name="Sun Q."/>
            <person name="Zhou Y."/>
        </authorList>
    </citation>
    <scope>NUCLEOTIDE SEQUENCE</scope>
    <source>
        <strain evidence="4">CGMCC 1.10998</strain>
    </source>
</reference>
<organism evidence="4 5">
    <name type="scientific">Undibacterium terreum</name>
    <dbReference type="NCBI Taxonomy" id="1224302"/>
    <lineage>
        <taxon>Bacteria</taxon>
        <taxon>Pseudomonadati</taxon>
        <taxon>Pseudomonadota</taxon>
        <taxon>Betaproteobacteria</taxon>
        <taxon>Burkholderiales</taxon>
        <taxon>Oxalobacteraceae</taxon>
        <taxon>Undibacterium</taxon>
    </lineage>
</organism>
<feature type="compositionally biased region" description="Low complexity" evidence="2">
    <location>
        <begin position="44"/>
        <end position="64"/>
    </location>
</feature>
<evidence type="ECO:0008006" key="6">
    <source>
        <dbReference type="Google" id="ProtNLM"/>
    </source>
</evidence>
<feature type="chain" id="PRO_5037126767" description="SprA-related family protein" evidence="3">
    <location>
        <begin position="21"/>
        <end position="213"/>
    </location>
</feature>
<dbReference type="Proteomes" id="UP000637423">
    <property type="component" value="Unassembled WGS sequence"/>
</dbReference>
<keyword evidence="3" id="KW-0732">Signal</keyword>
<evidence type="ECO:0000313" key="4">
    <source>
        <dbReference type="EMBL" id="GGC95489.1"/>
    </source>
</evidence>
<reference evidence="4" key="1">
    <citation type="journal article" date="2014" name="Int. J. Syst. Evol. Microbiol.">
        <title>Complete genome sequence of Corynebacterium casei LMG S-19264T (=DSM 44701T), isolated from a smear-ripened cheese.</title>
        <authorList>
            <consortium name="US DOE Joint Genome Institute (JGI-PGF)"/>
            <person name="Walter F."/>
            <person name="Albersmeier A."/>
            <person name="Kalinowski J."/>
            <person name="Ruckert C."/>
        </authorList>
    </citation>
    <scope>NUCLEOTIDE SEQUENCE</scope>
    <source>
        <strain evidence="4">CGMCC 1.10998</strain>
    </source>
</reference>
<feature type="signal peptide" evidence="3">
    <location>
        <begin position="1"/>
        <end position="20"/>
    </location>
</feature>
<name>A0A916UZF6_9BURK</name>
<feature type="coiled-coil region" evidence="1">
    <location>
        <begin position="162"/>
        <end position="189"/>
    </location>
</feature>
<evidence type="ECO:0000256" key="2">
    <source>
        <dbReference type="SAM" id="MobiDB-lite"/>
    </source>
</evidence>
<accession>A0A916UZF6</accession>
<evidence type="ECO:0000256" key="1">
    <source>
        <dbReference type="SAM" id="Coils"/>
    </source>
</evidence>
<evidence type="ECO:0000256" key="3">
    <source>
        <dbReference type="SAM" id="SignalP"/>
    </source>
</evidence>
<feature type="region of interest" description="Disordered" evidence="2">
    <location>
        <begin position="44"/>
        <end position="67"/>
    </location>
</feature>
<dbReference type="EMBL" id="BMED01000006">
    <property type="protein sequence ID" value="GGC95489.1"/>
    <property type="molecule type" value="Genomic_DNA"/>
</dbReference>